<dbReference type="PANTHER" id="PTHR44757">
    <property type="entry name" value="DIGUANYLATE CYCLASE DGCP"/>
    <property type="match status" value="1"/>
</dbReference>
<organism evidence="3 4">
    <name type="scientific">Paractinoplanes lichenicola</name>
    <dbReference type="NCBI Taxonomy" id="2802976"/>
    <lineage>
        <taxon>Bacteria</taxon>
        <taxon>Bacillati</taxon>
        <taxon>Actinomycetota</taxon>
        <taxon>Actinomycetes</taxon>
        <taxon>Micromonosporales</taxon>
        <taxon>Micromonosporaceae</taxon>
        <taxon>Paractinoplanes</taxon>
    </lineage>
</organism>
<dbReference type="RefSeq" id="WP_202991980.1">
    <property type="nucleotide sequence ID" value="NZ_JAENHO010000004.1"/>
</dbReference>
<protein>
    <submittedName>
        <fullName evidence="3">GGDEF domain-containing protein</fullName>
    </submittedName>
</protein>
<dbReference type="CDD" id="cd01949">
    <property type="entry name" value="GGDEF"/>
    <property type="match status" value="1"/>
</dbReference>
<dbReference type="EMBL" id="JAENHO010000004">
    <property type="protein sequence ID" value="MBL7255463.1"/>
    <property type="molecule type" value="Genomic_DNA"/>
</dbReference>
<dbReference type="PROSITE" id="PS50887">
    <property type="entry name" value="GGDEF"/>
    <property type="match status" value="1"/>
</dbReference>
<feature type="transmembrane region" description="Helical" evidence="1">
    <location>
        <begin position="38"/>
        <end position="57"/>
    </location>
</feature>
<dbReference type="SUPFAM" id="SSF55073">
    <property type="entry name" value="Nucleotide cyclase"/>
    <property type="match status" value="1"/>
</dbReference>
<evidence type="ECO:0000313" key="3">
    <source>
        <dbReference type="EMBL" id="MBL7255463.1"/>
    </source>
</evidence>
<dbReference type="InterPro" id="IPR043128">
    <property type="entry name" value="Rev_trsase/Diguanyl_cyclase"/>
</dbReference>
<dbReference type="InterPro" id="IPR052155">
    <property type="entry name" value="Biofilm_reg_signaling"/>
</dbReference>
<feature type="transmembrane region" description="Helical" evidence="1">
    <location>
        <begin position="115"/>
        <end position="132"/>
    </location>
</feature>
<evidence type="ECO:0000313" key="4">
    <source>
        <dbReference type="Proteomes" id="UP000598996"/>
    </source>
</evidence>
<keyword evidence="1" id="KW-0812">Transmembrane</keyword>
<keyword evidence="1" id="KW-1133">Transmembrane helix</keyword>
<name>A0ABS1VLI9_9ACTN</name>
<comment type="caution">
    <text evidence="3">The sequence shown here is derived from an EMBL/GenBank/DDBJ whole genome shotgun (WGS) entry which is preliminary data.</text>
</comment>
<evidence type="ECO:0000256" key="1">
    <source>
        <dbReference type="SAM" id="Phobius"/>
    </source>
</evidence>
<feature type="domain" description="GGDEF" evidence="2">
    <location>
        <begin position="200"/>
        <end position="326"/>
    </location>
</feature>
<dbReference type="Pfam" id="PF00990">
    <property type="entry name" value="GGDEF"/>
    <property type="match status" value="1"/>
</dbReference>
<dbReference type="InterPro" id="IPR000160">
    <property type="entry name" value="GGDEF_dom"/>
</dbReference>
<accession>A0ABS1VLI9</accession>
<dbReference type="SMART" id="SM00267">
    <property type="entry name" value="GGDEF"/>
    <property type="match status" value="1"/>
</dbReference>
<evidence type="ECO:0000259" key="2">
    <source>
        <dbReference type="PROSITE" id="PS50887"/>
    </source>
</evidence>
<proteinExistence type="predicted"/>
<sequence length="326" mass="34492">MRLLSRFAPLIVIVVLAAVATAGVTWNPPFDRHLGPAVAYLVLSALFCVFVNVLAVLDRDPARTSSLELLQTAAGIVVTDLVLASMDQIGHIAVWPGAVFVLLTASTRRQRRGALVAWAAIVPALITGFALRGMVLDAVAPALLLLIFAVASSDQAWRLARTRTRLDAAEEQVRLLSGADPVTGLLTRATLQDRAGLTLNETAVIAVELDGFRELTDAFGHDAGDTLLRTVADRMRSTVADDALVARLAGQQFVIVLPNTSRAAAQACADRLARLADEPVVIDGARAPFGVSLGLAYGSLSGPVTLRDLLRIAEGRARAEAVPTWG</sequence>
<gene>
    <name evidence="3" type="ORF">JKJ07_14180</name>
</gene>
<keyword evidence="1" id="KW-0472">Membrane</keyword>
<dbReference type="InterPro" id="IPR029787">
    <property type="entry name" value="Nucleotide_cyclase"/>
</dbReference>
<dbReference type="NCBIfam" id="TIGR00254">
    <property type="entry name" value="GGDEF"/>
    <property type="match status" value="1"/>
</dbReference>
<reference evidence="3 4" key="1">
    <citation type="submission" date="2021-01" db="EMBL/GenBank/DDBJ databases">
        <title>Actinoplanes sp. nov. LDG1-01 isolated from lichen.</title>
        <authorList>
            <person name="Saeng-In P."/>
            <person name="Phongsopitanun W."/>
            <person name="Kanchanasin P."/>
            <person name="Yuki M."/>
            <person name="Kudo T."/>
            <person name="Ohkuma M."/>
            <person name="Tanasupawat S."/>
        </authorList>
    </citation>
    <scope>NUCLEOTIDE SEQUENCE [LARGE SCALE GENOMIC DNA]</scope>
    <source>
        <strain evidence="3 4">LDG1-01</strain>
    </source>
</reference>
<dbReference type="PANTHER" id="PTHR44757:SF2">
    <property type="entry name" value="BIOFILM ARCHITECTURE MAINTENANCE PROTEIN MBAA"/>
    <property type="match status" value="1"/>
</dbReference>
<dbReference type="Proteomes" id="UP000598996">
    <property type="component" value="Unassembled WGS sequence"/>
</dbReference>
<keyword evidence="4" id="KW-1185">Reference proteome</keyword>
<dbReference type="Gene3D" id="3.30.70.270">
    <property type="match status" value="1"/>
</dbReference>